<keyword evidence="1" id="KW-0472">Membrane</keyword>
<organism evidence="2 3">
    <name type="scientific">Caerostris extrusa</name>
    <name type="common">Bark spider</name>
    <name type="synonym">Caerostris bankana</name>
    <dbReference type="NCBI Taxonomy" id="172846"/>
    <lineage>
        <taxon>Eukaryota</taxon>
        <taxon>Metazoa</taxon>
        <taxon>Ecdysozoa</taxon>
        <taxon>Arthropoda</taxon>
        <taxon>Chelicerata</taxon>
        <taxon>Arachnida</taxon>
        <taxon>Araneae</taxon>
        <taxon>Araneomorphae</taxon>
        <taxon>Entelegynae</taxon>
        <taxon>Araneoidea</taxon>
        <taxon>Araneidae</taxon>
        <taxon>Caerostris</taxon>
    </lineage>
</organism>
<reference evidence="2 3" key="1">
    <citation type="submission" date="2021-06" db="EMBL/GenBank/DDBJ databases">
        <title>Caerostris extrusa draft genome.</title>
        <authorList>
            <person name="Kono N."/>
            <person name="Arakawa K."/>
        </authorList>
    </citation>
    <scope>NUCLEOTIDE SEQUENCE [LARGE SCALE GENOMIC DNA]</scope>
</reference>
<feature type="transmembrane region" description="Helical" evidence="1">
    <location>
        <begin position="51"/>
        <end position="70"/>
    </location>
</feature>
<dbReference type="AlphaFoldDB" id="A0AAV4WU82"/>
<feature type="transmembrane region" description="Helical" evidence="1">
    <location>
        <begin position="21"/>
        <end position="45"/>
    </location>
</feature>
<accession>A0AAV4WU82</accession>
<evidence type="ECO:0000313" key="3">
    <source>
        <dbReference type="Proteomes" id="UP001054945"/>
    </source>
</evidence>
<dbReference type="Proteomes" id="UP001054945">
    <property type="component" value="Unassembled WGS sequence"/>
</dbReference>
<evidence type="ECO:0000313" key="2">
    <source>
        <dbReference type="EMBL" id="GIY86292.1"/>
    </source>
</evidence>
<sequence>MVKTGTCAIKRYLPTYLLKTINEFVLVACTCTCGLHGSLIFVLVACTCTCGLHGSHIFVLVAYTVAYAYANRASYSYIFNCLGAAWSKLAVLPLNNIYPPKTINESVLVTSYTVA</sequence>
<comment type="caution">
    <text evidence="2">The sequence shown here is derived from an EMBL/GenBank/DDBJ whole genome shotgun (WGS) entry which is preliminary data.</text>
</comment>
<keyword evidence="1" id="KW-0812">Transmembrane</keyword>
<evidence type="ECO:0000256" key="1">
    <source>
        <dbReference type="SAM" id="Phobius"/>
    </source>
</evidence>
<proteinExistence type="predicted"/>
<gene>
    <name evidence="2" type="ORF">CEXT_311511</name>
</gene>
<dbReference type="EMBL" id="BPLR01016773">
    <property type="protein sequence ID" value="GIY86292.1"/>
    <property type="molecule type" value="Genomic_DNA"/>
</dbReference>
<name>A0AAV4WU82_CAEEX</name>
<protein>
    <submittedName>
        <fullName evidence="2">Uncharacterized protein</fullName>
    </submittedName>
</protein>
<keyword evidence="1" id="KW-1133">Transmembrane helix</keyword>
<keyword evidence="3" id="KW-1185">Reference proteome</keyword>